<organism evidence="4 5">
    <name type="scientific">candidate division WOR-3 bacterium</name>
    <dbReference type="NCBI Taxonomy" id="2052148"/>
    <lineage>
        <taxon>Bacteria</taxon>
        <taxon>Bacteria division WOR-3</taxon>
    </lineage>
</organism>
<comment type="caution">
    <text evidence="4">The sequence shown here is derived from an EMBL/GenBank/DDBJ whole genome shotgun (WGS) entry which is preliminary data.</text>
</comment>
<evidence type="ECO:0000313" key="4">
    <source>
        <dbReference type="EMBL" id="MBM3332265.1"/>
    </source>
</evidence>
<evidence type="ECO:0000259" key="3">
    <source>
        <dbReference type="Pfam" id="PF13400"/>
    </source>
</evidence>
<dbReference type="AlphaFoldDB" id="A0A938BS48"/>
<reference evidence="4" key="1">
    <citation type="submission" date="2019-03" db="EMBL/GenBank/DDBJ databases">
        <title>Lake Tanganyika Metagenome-Assembled Genomes (MAGs).</title>
        <authorList>
            <person name="Tran P."/>
        </authorList>
    </citation>
    <scope>NUCLEOTIDE SEQUENCE</scope>
    <source>
        <strain evidence="4">K_DeepCast_150m_m2_040</strain>
    </source>
</reference>
<dbReference type="Pfam" id="PF13400">
    <property type="entry name" value="Tad"/>
    <property type="match status" value="1"/>
</dbReference>
<gene>
    <name evidence="4" type="ORF">FJY68_10545</name>
</gene>
<feature type="compositionally biased region" description="Basic residues" evidence="1">
    <location>
        <begin position="42"/>
        <end position="51"/>
    </location>
</feature>
<protein>
    <recommendedName>
        <fullName evidence="3">Putative Flp pilus-assembly TadG-like N-terminal domain-containing protein</fullName>
    </recommendedName>
</protein>
<evidence type="ECO:0000256" key="2">
    <source>
        <dbReference type="SAM" id="Phobius"/>
    </source>
</evidence>
<sequence length="614" mass="66709">MAAKEGRYLDPQQQTGMEHSPGKRGHDPLYVTRSYLPPNTHPSRRLPRRRGGFRDAGRVPARRGSPGDAGRFSRPPGKCPASAGGRRERGGSRPTGFARHLLQDTDGQVLLFGACMLLVLLAFILTVPNVTHATTEKVRVQTAADAGAFTGSIWLARALNLNASLNVGIKSVYTWMTVLTVGEALAQALYRDSLDLSVRLMGEQMTLALFGSSDPVAVSSLEYPGSIRKLDTTANWLSALQDDIVETFHDLAATLGTEEACRNAGAYPPSQTGGGRVITRTDDSLPLLVADAAGDSLIHAELTQIAAALDTIPTLDSNIGPAVGVATVDPTTCNIKASYGDSSNWRGLKQLLVGTFRVMQWYDPSVQEPVPGEAPESAYKFFNEDVPEQYLRYCGYSVSGQLTKRIDPAWNSWYAYGRQGYATPKPGDTVTLRSRHWKLYNDPTWTSDTGTAPTETIPDALPYIDSGYGIIWSGPDLGGIDFYTGAESTTGYLGPRVRVRRVNPDREFHTVSYVWRQGASTAPHGLVAPLGGLLFPRTEVSAPSPALTVARSEPYLATSVPTAYDYYFTPAWDVRLTPLDSLAVAEITSDTAYALHSRGCFDNMQDLREWALLP</sequence>
<keyword evidence="2" id="KW-1133">Transmembrane helix</keyword>
<dbReference type="InterPro" id="IPR028087">
    <property type="entry name" value="Tad_N"/>
</dbReference>
<keyword evidence="2" id="KW-0472">Membrane</keyword>
<name>A0A938BS48_UNCW3</name>
<accession>A0A938BS48</accession>
<feature type="domain" description="Putative Flp pilus-assembly TadG-like N-terminal" evidence="3">
    <location>
        <begin position="107"/>
        <end position="148"/>
    </location>
</feature>
<feature type="region of interest" description="Disordered" evidence="1">
    <location>
        <begin position="1"/>
        <end position="96"/>
    </location>
</feature>
<evidence type="ECO:0000256" key="1">
    <source>
        <dbReference type="SAM" id="MobiDB-lite"/>
    </source>
</evidence>
<evidence type="ECO:0000313" key="5">
    <source>
        <dbReference type="Proteomes" id="UP000779900"/>
    </source>
</evidence>
<dbReference type="Proteomes" id="UP000779900">
    <property type="component" value="Unassembled WGS sequence"/>
</dbReference>
<proteinExistence type="predicted"/>
<dbReference type="EMBL" id="VGIR01000071">
    <property type="protein sequence ID" value="MBM3332265.1"/>
    <property type="molecule type" value="Genomic_DNA"/>
</dbReference>
<keyword evidence="2" id="KW-0812">Transmembrane</keyword>
<feature type="transmembrane region" description="Helical" evidence="2">
    <location>
        <begin position="109"/>
        <end position="127"/>
    </location>
</feature>